<dbReference type="HAMAP" id="MF_00233">
    <property type="entry name" value="LolB"/>
    <property type="match status" value="1"/>
</dbReference>
<evidence type="ECO:0000256" key="4">
    <source>
        <dbReference type="ARBA" id="ARBA00016202"/>
    </source>
</evidence>
<feature type="signal peptide" evidence="14">
    <location>
        <begin position="1"/>
        <end position="20"/>
    </location>
</feature>
<dbReference type="EMBL" id="JBHSGB010000010">
    <property type="protein sequence ID" value="MFC4655766.1"/>
    <property type="molecule type" value="Genomic_DNA"/>
</dbReference>
<evidence type="ECO:0000256" key="8">
    <source>
        <dbReference type="ARBA" id="ARBA00023136"/>
    </source>
</evidence>
<evidence type="ECO:0000256" key="12">
    <source>
        <dbReference type="ARBA" id="ARBA00023288"/>
    </source>
</evidence>
<evidence type="ECO:0000256" key="3">
    <source>
        <dbReference type="ARBA" id="ARBA00011245"/>
    </source>
</evidence>
<keyword evidence="10 13" id="KW-0143">Chaperone</keyword>
<evidence type="ECO:0000256" key="7">
    <source>
        <dbReference type="ARBA" id="ARBA00022927"/>
    </source>
</evidence>
<keyword evidence="9 13" id="KW-0564">Palmitate</keyword>
<dbReference type="NCBIfam" id="TIGR00548">
    <property type="entry name" value="lolB"/>
    <property type="match status" value="1"/>
</dbReference>
<evidence type="ECO:0000256" key="2">
    <source>
        <dbReference type="ARBA" id="ARBA00009696"/>
    </source>
</evidence>
<comment type="caution">
    <text evidence="15">The sequence shown here is derived from an EMBL/GenBank/DDBJ whole genome shotgun (WGS) entry which is preliminary data.</text>
</comment>
<evidence type="ECO:0000256" key="13">
    <source>
        <dbReference type="HAMAP-Rule" id="MF_00233"/>
    </source>
</evidence>
<dbReference type="InterPro" id="IPR029046">
    <property type="entry name" value="LolA/LolB/LppX"/>
</dbReference>
<keyword evidence="8 13" id="KW-0472">Membrane</keyword>
<keyword evidence="7 13" id="KW-0653">Protein transport</keyword>
<name>A0ABV9JNE4_9GAMM</name>
<evidence type="ECO:0000256" key="14">
    <source>
        <dbReference type="SAM" id="SignalP"/>
    </source>
</evidence>
<keyword evidence="12 13" id="KW-0449">Lipoprotein</keyword>
<dbReference type="Pfam" id="PF03550">
    <property type="entry name" value="LolB"/>
    <property type="match status" value="1"/>
</dbReference>
<dbReference type="SUPFAM" id="SSF89392">
    <property type="entry name" value="Prokaryotic lipoproteins and lipoprotein localization factors"/>
    <property type="match status" value="1"/>
</dbReference>
<keyword evidence="11 13" id="KW-0998">Cell outer membrane</keyword>
<reference evidence="16" key="1">
    <citation type="journal article" date="2019" name="Int. J. Syst. Evol. Microbiol.">
        <title>The Global Catalogue of Microorganisms (GCM) 10K type strain sequencing project: providing services to taxonomists for standard genome sequencing and annotation.</title>
        <authorList>
            <consortium name="The Broad Institute Genomics Platform"/>
            <consortium name="The Broad Institute Genome Sequencing Center for Infectious Disease"/>
            <person name="Wu L."/>
            <person name="Ma J."/>
        </authorList>
    </citation>
    <scope>NUCLEOTIDE SEQUENCE [LARGE SCALE GENOMIC DNA]</scope>
    <source>
        <strain evidence="16">DT28</strain>
    </source>
</reference>
<comment type="function">
    <text evidence="13">Plays a critical role in the incorporation of lipoproteins in the outer membrane after they are released by the LolA protein.</text>
</comment>
<dbReference type="Gene3D" id="2.50.20.10">
    <property type="entry name" value="Lipoprotein localisation LolA/LolB/LppX"/>
    <property type="match status" value="1"/>
</dbReference>
<proteinExistence type="inferred from homology"/>
<comment type="subunit">
    <text evidence="3 13">Monomer.</text>
</comment>
<dbReference type="PROSITE" id="PS51257">
    <property type="entry name" value="PROKAR_LIPOPROTEIN"/>
    <property type="match status" value="1"/>
</dbReference>
<keyword evidence="16" id="KW-1185">Reference proteome</keyword>
<evidence type="ECO:0000256" key="11">
    <source>
        <dbReference type="ARBA" id="ARBA00023237"/>
    </source>
</evidence>
<evidence type="ECO:0000256" key="9">
    <source>
        <dbReference type="ARBA" id="ARBA00023139"/>
    </source>
</evidence>
<evidence type="ECO:0000256" key="1">
    <source>
        <dbReference type="ARBA" id="ARBA00004459"/>
    </source>
</evidence>
<evidence type="ECO:0000256" key="6">
    <source>
        <dbReference type="ARBA" id="ARBA00022729"/>
    </source>
</evidence>
<evidence type="ECO:0000313" key="15">
    <source>
        <dbReference type="EMBL" id="MFC4655766.1"/>
    </source>
</evidence>
<accession>A0ABV9JNE4</accession>
<dbReference type="RefSeq" id="WP_377334251.1">
    <property type="nucleotide sequence ID" value="NZ_JBHSGB010000010.1"/>
</dbReference>
<dbReference type="InterPro" id="IPR004565">
    <property type="entry name" value="OM_lipoprot_LolB"/>
</dbReference>
<dbReference type="Proteomes" id="UP001595962">
    <property type="component" value="Unassembled WGS sequence"/>
</dbReference>
<gene>
    <name evidence="13 15" type="primary">lolB</name>
    <name evidence="15" type="ORF">ACFO3I_12180</name>
</gene>
<dbReference type="CDD" id="cd16326">
    <property type="entry name" value="LolB"/>
    <property type="match status" value="1"/>
</dbReference>
<evidence type="ECO:0000256" key="5">
    <source>
        <dbReference type="ARBA" id="ARBA00022448"/>
    </source>
</evidence>
<protein>
    <recommendedName>
        <fullName evidence="4 13">Outer-membrane lipoprotein LolB</fullName>
    </recommendedName>
</protein>
<keyword evidence="5 13" id="KW-0813">Transport</keyword>
<evidence type="ECO:0000313" key="16">
    <source>
        <dbReference type="Proteomes" id="UP001595962"/>
    </source>
</evidence>
<organism evidence="15 16">
    <name type="scientific">Rheinheimera marina</name>
    <dbReference type="NCBI Taxonomy" id="1774958"/>
    <lineage>
        <taxon>Bacteria</taxon>
        <taxon>Pseudomonadati</taxon>
        <taxon>Pseudomonadota</taxon>
        <taxon>Gammaproteobacteria</taxon>
        <taxon>Chromatiales</taxon>
        <taxon>Chromatiaceae</taxon>
        <taxon>Rheinheimera</taxon>
    </lineage>
</organism>
<evidence type="ECO:0000256" key="10">
    <source>
        <dbReference type="ARBA" id="ARBA00023186"/>
    </source>
</evidence>
<keyword evidence="6 13" id="KW-0732">Signal</keyword>
<comment type="similarity">
    <text evidence="2 13">Belongs to the LolB family.</text>
</comment>
<comment type="subcellular location">
    <subcellularLocation>
        <location evidence="1 13">Cell outer membrane</location>
        <topology evidence="1 13">Lipid-anchor</topology>
    </subcellularLocation>
</comment>
<feature type="chain" id="PRO_5047028563" description="Outer-membrane lipoprotein LolB" evidence="14">
    <location>
        <begin position="21"/>
        <end position="201"/>
    </location>
</feature>
<sequence>MSSAKMACVVAMAVLLSACASSPKSGSYVPLSAQQRQQQLEQLQEFKLTGALGVTAPNDSVSGSLSWQQQGPYYQASMTNFVGISIFELETDSRGATIKADGEVHQAQSASALLDYLSGWSLPIEEMPLWLKGMASSTGSAHQWDQLGRLVAFELKDNQGRDWLVSYPEFFPDALALPKRVVLESKTDRTKIKLVVRQWQL</sequence>